<keyword evidence="1" id="KW-1133">Transmembrane helix</keyword>
<organism evidence="2 3">
    <name type="scientific">Trichinella pseudospiralis</name>
    <name type="common">Parasitic roundworm</name>
    <dbReference type="NCBI Taxonomy" id="6337"/>
    <lineage>
        <taxon>Eukaryota</taxon>
        <taxon>Metazoa</taxon>
        <taxon>Ecdysozoa</taxon>
        <taxon>Nematoda</taxon>
        <taxon>Enoplea</taxon>
        <taxon>Dorylaimia</taxon>
        <taxon>Trichinellida</taxon>
        <taxon>Trichinellidae</taxon>
        <taxon>Trichinella</taxon>
    </lineage>
</organism>
<evidence type="ECO:0000256" key="1">
    <source>
        <dbReference type="SAM" id="Phobius"/>
    </source>
</evidence>
<evidence type="ECO:0000313" key="2">
    <source>
        <dbReference type="EMBL" id="KRY85166.1"/>
    </source>
</evidence>
<gene>
    <name evidence="2" type="ORF">T4D_12017</name>
</gene>
<accession>A0A0V1FGT8</accession>
<dbReference type="Proteomes" id="UP000054995">
    <property type="component" value="Unassembled WGS sequence"/>
</dbReference>
<keyword evidence="1" id="KW-0812">Transmembrane</keyword>
<keyword evidence="3" id="KW-1185">Reference proteome</keyword>
<comment type="caution">
    <text evidence="2">The sequence shown here is derived from an EMBL/GenBank/DDBJ whole genome shotgun (WGS) entry which is preliminary data.</text>
</comment>
<evidence type="ECO:0000313" key="3">
    <source>
        <dbReference type="Proteomes" id="UP000054995"/>
    </source>
</evidence>
<protein>
    <submittedName>
        <fullName evidence="2">Uncharacterized protein</fullName>
    </submittedName>
</protein>
<dbReference type="EMBL" id="JYDT01000096">
    <property type="protein sequence ID" value="KRY85166.1"/>
    <property type="molecule type" value="Genomic_DNA"/>
</dbReference>
<sequence length="60" mass="7110">MHNLFITCLLKRPLTVKIIKSLFNIYVKFLLTSYVVAHQFLLSLLSDEFFEFVAMKSHFI</sequence>
<keyword evidence="1" id="KW-0472">Membrane</keyword>
<reference evidence="2 3" key="1">
    <citation type="submission" date="2015-01" db="EMBL/GenBank/DDBJ databases">
        <title>Evolution of Trichinella species and genotypes.</title>
        <authorList>
            <person name="Korhonen P.K."/>
            <person name="Edoardo P."/>
            <person name="Giuseppe L.R."/>
            <person name="Gasser R.B."/>
        </authorList>
    </citation>
    <scope>NUCLEOTIDE SEQUENCE [LARGE SCALE GENOMIC DNA]</scope>
    <source>
        <strain evidence="2">ISS470</strain>
    </source>
</reference>
<dbReference type="AlphaFoldDB" id="A0A0V1FGT8"/>
<name>A0A0V1FGT8_TRIPS</name>
<proteinExistence type="predicted"/>
<feature type="transmembrane region" description="Helical" evidence="1">
    <location>
        <begin position="21"/>
        <end position="41"/>
    </location>
</feature>